<sequence>MFTKDEVTRLAFKIYKENQSLEKSIYELAKSCTIINSNIKDGFDIKPLETDNLILLIRDDVNGELILPPEDEIKEVAEVIRSENPSRSQIDWYIAEKYLLLEEIKKIIAKNN</sequence>
<dbReference type="EMBL" id="LAZR01003421">
    <property type="protein sequence ID" value="KKN18496.1"/>
    <property type="molecule type" value="Genomic_DNA"/>
</dbReference>
<protein>
    <submittedName>
        <fullName evidence="1">Uncharacterized protein</fullName>
    </submittedName>
</protein>
<reference evidence="1" key="1">
    <citation type="journal article" date="2015" name="Nature">
        <title>Complex archaea that bridge the gap between prokaryotes and eukaryotes.</title>
        <authorList>
            <person name="Spang A."/>
            <person name="Saw J.H."/>
            <person name="Jorgensen S.L."/>
            <person name="Zaremba-Niedzwiedzka K."/>
            <person name="Martijn J."/>
            <person name="Lind A.E."/>
            <person name="van Eijk R."/>
            <person name="Schleper C."/>
            <person name="Guy L."/>
            <person name="Ettema T.J."/>
        </authorList>
    </citation>
    <scope>NUCLEOTIDE SEQUENCE</scope>
</reference>
<gene>
    <name evidence="1" type="ORF">LCGC14_0955130</name>
</gene>
<comment type="caution">
    <text evidence="1">The sequence shown here is derived from an EMBL/GenBank/DDBJ whole genome shotgun (WGS) entry which is preliminary data.</text>
</comment>
<accession>A0A0F9QZD8</accession>
<name>A0A0F9QZD8_9ZZZZ</name>
<evidence type="ECO:0000313" key="1">
    <source>
        <dbReference type="EMBL" id="KKN18496.1"/>
    </source>
</evidence>
<organism evidence="1">
    <name type="scientific">marine sediment metagenome</name>
    <dbReference type="NCBI Taxonomy" id="412755"/>
    <lineage>
        <taxon>unclassified sequences</taxon>
        <taxon>metagenomes</taxon>
        <taxon>ecological metagenomes</taxon>
    </lineage>
</organism>
<proteinExistence type="predicted"/>
<dbReference type="AlphaFoldDB" id="A0A0F9QZD8"/>